<gene>
    <name evidence="2" type="ORF">SAMN04489835_2915</name>
</gene>
<sequence length="203" mass="22624">MERCAPPTDQAAVLHVRQLTAAELDTVRAAKRFFKESAWDEWRTTQPLKFDSPNDAFEVCADFATDLVSVPGAVAWFVPRAGRYARAAVLHDYLWRYPDRTGCDRRQADYRFRLQMQRDGVSLLRRWIIWSAVRLSAIVQGKGGSGWLKDLPGALLLVLLVAAPIVALPALAILVSTVVFWLLESAIALVVPDEAPPAIQLKT</sequence>
<protein>
    <recommendedName>
        <fullName evidence="4">DUF1353 domain-containing protein</fullName>
    </recommendedName>
</protein>
<keyword evidence="3" id="KW-1185">Reference proteome</keyword>
<proteinExistence type="predicted"/>
<dbReference type="OrthoDB" id="4476615at2"/>
<dbReference type="Proteomes" id="UP000182915">
    <property type="component" value="Chromosome I"/>
</dbReference>
<reference evidence="3" key="1">
    <citation type="submission" date="2016-10" db="EMBL/GenBank/DDBJ databases">
        <authorList>
            <person name="Varghese N."/>
            <person name="Submissions S."/>
        </authorList>
    </citation>
    <scope>NUCLEOTIDE SEQUENCE [LARGE SCALE GENOMIC DNA]</scope>
    <source>
        <strain evidence="3">DSM 45405</strain>
    </source>
</reference>
<keyword evidence="1" id="KW-1133">Transmembrane helix</keyword>
<keyword evidence="1" id="KW-0812">Transmembrane</keyword>
<name>A0A1H6K6Z4_MYCRU</name>
<feature type="transmembrane region" description="Helical" evidence="1">
    <location>
        <begin position="153"/>
        <end position="183"/>
    </location>
</feature>
<accession>A0A1H6K6Z4</accession>
<dbReference type="Pfam" id="PF07087">
    <property type="entry name" value="DUF1353"/>
    <property type="match status" value="1"/>
</dbReference>
<dbReference type="InterPro" id="IPR010767">
    <property type="entry name" value="Phage_CGC-2007_Cje0229"/>
</dbReference>
<evidence type="ECO:0000313" key="3">
    <source>
        <dbReference type="Proteomes" id="UP000182915"/>
    </source>
</evidence>
<dbReference type="AlphaFoldDB" id="A0A1H6K6Z4"/>
<evidence type="ECO:0000313" key="2">
    <source>
        <dbReference type="EMBL" id="SEH69069.1"/>
    </source>
</evidence>
<evidence type="ECO:0008006" key="4">
    <source>
        <dbReference type="Google" id="ProtNLM"/>
    </source>
</evidence>
<organism evidence="2 3">
    <name type="scientific">Mycolicibacterium rutilum</name>
    <name type="common">Mycobacterium rutilum</name>
    <dbReference type="NCBI Taxonomy" id="370526"/>
    <lineage>
        <taxon>Bacteria</taxon>
        <taxon>Bacillati</taxon>
        <taxon>Actinomycetota</taxon>
        <taxon>Actinomycetes</taxon>
        <taxon>Mycobacteriales</taxon>
        <taxon>Mycobacteriaceae</taxon>
        <taxon>Mycolicibacterium</taxon>
    </lineage>
</organism>
<dbReference type="STRING" id="370526.SAMN04489835_2915"/>
<keyword evidence="1" id="KW-0472">Membrane</keyword>
<dbReference type="RefSeq" id="WP_083407737.1">
    <property type="nucleotide sequence ID" value="NZ_LT629971.1"/>
</dbReference>
<evidence type="ECO:0000256" key="1">
    <source>
        <dbReference type="SAM" id="Phobius"/>
    </source>
</evidence>
<dbReference type="EMBL" id="LT629971">
    <property type="protein sequence ID" value="SEH69069.1"/>
    <property type="molecule type" value="Genomic_DNA"/>
</dbReference>